<proteinExistence type="inferred from homology"/>
<dbReference type="GO" id="GO:0006144">
    <property type="term" value="P:purine nucleobase metabolic process"/>
    <property type="evidence" value="ECO:0007669"/>
    <property type="project" value="UniProtKB-KW"/>
</dbReference>
<evidence type="ECO:0000256" key="7">
    <source>
        <dbReference type="ARBA" id="ARBA00022801"/>
    </source>
</evidence>
<evidence type="ECO:0000256" key="3">
    <source>
        <dbReference type="ARBA" id="ARBA00009850"/>
    </source>
</evidence>
<dbReference type="NCBIfam" id="TIGR02962">
    <property type="entry name" value="hdxy_isourate"/>
    <property type="match status" value="1"/>
</dbReference>
<feature type="compositionally biased region" description="Acidic residues" evidence="8">
    <location>
        <begin position="1"/>
        <end position="17"/>
    </location>
</feature>
<sequence>MDSEGEQEEQVVDEESHDSEINVIPVQLVETYDVTHALASPSNSSNISRGKYYKQTYRPAWEQMPDFKGWLRGVEGEPTRAYCTYCQKTLHAHRLSLLKHTCTIRHQKAAQLHNTRKQKKGRSQSPEMDAQEMQAIVINDAAVTVVAQDEDEDGETNAVEYIDAGDMDEGEADHDIEEEEDAEAGQIEYPREFRRVHFQKDLKQDQNNQVVEKPPISTQVTDMTRGQPIAGLQVSLYKLIDGRWTYINEGVTNSSGGFSQFLDRSDFTPGRYKLHYDVDRYFEARKQDTLYPFIEIVFDSSLYTETYHIPMVLGPYGYTTYRG</sequence>
<dbReference type="InterPro" id="IPR036817">
    <property type="entry name" value="Transthyretin/HIU_hydrolase_sf"/>
</dbReference>
<feature type="compositionally biased region" description="Basic residues" evidence="8">
    <location>
        <begin position="109"/>
        <end position="122"/>
    </location>
</feature>
<protein>
    <recommendedName>
        <fullName evidence="5">hydroxyisourate hydrolase</fullName>
        <ecNumber evidence="5">3.5.2.17</ecNumber>
    </recommendedName>
</protein>
<comment type="function">
    <text evidence="2">Catalyzes the hydrolysis of 5-hydroxyisourate (HIU) to 2-oxo-4-hydroxy-4-carboxy-5-ureidoimidazoline (OHCU).</text>
</comment>
<keyword evidence="6" id="KW-0659">Purine metabolism</keyword>
<dbReference type="Pfam" id="PF00576">
    <property type="entry name" value="Transthyretin"/>
    <property type="match status" value="1"/>
</dbReference>
<dbReference type="AlphaFoldDB" id="A0AAV8W1F9"/>
<comment type="catalytic activity">
    <reaction evidence="1">
        <text>5-hydroxyisourate + H2O = 5-hydroxy-2-oxo-4-ureido-2,5-dihydro-1H-imidazole-5-carboxylate + H(+)</text>
        <dbReference type="Rhea" id="RHEA:23736"/>
        <dbReference type="ChEBI" id="CHEBI:15377"/>
        <dbReference type="ChEBI" id="CHEBI:15378"/>
        <dbReference type="ChEBI" id="CHEBI:18072"/>
        <dbReference type="ChEBI" id="CHEBI:58639"/>
        <dbReference type="EC" id="3.5.2.17"/>
    </reaction>
</comment>
<comment type="caution">
    <text evidence="10">The sequence shown here is derived from an EMBL/GenBank/DDBJ whole genome shotgun (WGS) entry which is preliminary data.</text>
</comment>
<keyword evidence="11" id="KW-1185">Reference proteome</keyword>
<dbReference type="EC" id="3.5.2.17" evidence="5"/>
<evidence type="ECO:0000313" key="10">
    <source>
        <dbReference type="EMBL" id="KAJ8919881.1"/>
    </source>
</evidence>
<accession>A0AAV8W1F9</accession>
<comment type="subunit">
    <text evidence="4">Homotetramer.</text>
</comment>
<gene>
    <name evidence="10" type="ORF">NQ315_006410</name>
</gene>
<dbReference type="SUPFAM" id="SSF49472">
    <property type="entry name" value="Transthyretin (synonym: prealbumin)"/>
    <property type="match status" value="1"/>
</dbReference>
<comment type="similarity">
    <text evidence="3">Belongs to the transthyretin family. 5-hydroxyisourate hydrolase subfamily.</text>
</comment>
<evidence type="ECO:0000256" key="2">
    <source>
        <dbReference type="ARBA" id="ARBA00002704"/>
    </source>
</evidence>
<evidence type="ECO:0000256" key="1">
    <source>
        <dbReference type="ARBA" id="ARBA00001043"/>
    </source>
</evidence>
<keyword evidence="7" id="KW-0378">Hydrolase</keyword>
<feature type="region of interest" description="Disordered" evidence="8">
    <location>
        <begin position="1"/>
        <end position="20"/>
    </location>
</feature>
<organism evidence="10 11">
    <name type="scientific">Exocentrus adspersus</name>
    <dbReference type="NCBI Taxonomy" id="1586481"/>
    <lineage>
        <taxon>Eukaryota</taxon>
        <taxon>Metazoa</taxon>
        <taxon>Ecdysozoa</taxon>
        <taxon>Arthropoda</taxon>
        <taxon>Hexapoda</taxon>
        <taxon>Insecta</taxon>
        <taxon>Pterygota</taxon>
        <taxon>Neoptera</taxon>
        <taxon>Endopterygota</taxon>
        <taxon>Coleoptera</taxon>
        <taxon>Polyphaga</taxon>
        <taxon>Cucujiformia</taxon>
        <taxon>Chrysomeloidea</taxon>
        <taxon>Cerambycidae</taxon>
        <taxon>Lamiinae</taxon>
        <taxon>Acanthocinini</taxon>
        <taxon>Exocentrus</taxon>
    </lineage>
</organism>
<dbReference type="CDD" id="cd05822">
    <property type="entry name" value="TLP_HIUase"/>
    <property type="match status" value="1"/>
</dbReference>
<evidence type="ECO:0000256" key="4">
    <source>
        <dbReference type="ARBA" id="ARBA00011881"/>
    </source>
</evidence>
<dbReference type="InterPro" id="IPR023416">
    <property type="entry name" value="Transthyretin/HIU_hydrolase_d"/>
</dbReference>
<dbReference type="PRINTS" id="PR00189">
    <property type="entry name" value="TRNSTHYRETIN"/>
</dbReference>
<dbReference type="Gene3D" id="2.60.40.180">
    <property type="entry name" value="Transthyretin/hydroxyisourate hydrolase domain"/>
    <property type="match status" value="1"/>
</dbReference>
<dbReference type="InterPro" id="IPR000895">
    <property type="entry name" value="Transthyretin/HIU_hydrolase"/>
</dbReference>
<reference evidence="10 11" key="1">
    <citation type="journal article" date="2023" name="Insect Mol. Biol.">
        <title>Genome sequencing provides insights into the evolution of gene families encoding plant cell wall-degrading enzymes in longhorned beetles.</title>
        <authorList>
            <person name="Shin N.R."/>
            <person name="Okamura Y."/>
            <person name="Kirsch R."/>
            <person name="Pauchet Y."/>
        </authorList>
    </citation>
    <scope>NUCLEOTIDE SEQUENCE [LARGE SCALE GENOMIC DNA]</scope>
    <source>
        <strain evidence="10">EAD_L_NR</strain>
    </source>
</reference>
<evidence type="ECO:0000256" key="6">
    <source>
        <dbReference type="ARBA" id="ARBA00022631"/>
    </source>
</evidence>
<dbReference type="InterPro" id="IPR014306">
    <property type="entry name" value="Hydroxyisourate_hydrolase"/>
</dbReference>
<dbReference type="PANTHER" id="PTHR10395">
    <property type="entry name" value="URICASE AND TRANSTHYRETIN-RELATED"/>
    <property type="match status" value="1"/>
</dbReference>
<feature type="domain" description="Transthyretin/hydroxyisourate hydrolase" evidence="9">
    <location>
        <begin position="216"/>
        <end position="323"/>
    </location>
</feature>
<evidence type="ECO:0000259" key="9">
    <source>
        <dbReference type="Pfam" id="PF00576"/>
    </source>
</evidence>
<evidence type="ECO:0000313" key="11">
    <source>
        <dbReference type="Proteomes" id="UP001159042"/>
    </source>
</evidence>
<feature type="region of interest" description="Disordered" evidence="8">
    <location>
        <begin position="109"/>
        <end position="129"/>
    </location>
</feature>
<evidence type="ECO:0000256" key="5">
    <source>
        <dbReference type="ARBA" id="ARBA00012609"/>
    </source>
</evidence>
<dbReference type="PANTHER" id="PTHR10395:SF7">
    <property type="entry name" value="5-HYDROXYISOURATE HYDROLASE"/>
    <property type="match status" value="1"/>
</dbReference>
<dbReference type="Proteomes" id="UP001159042">
    <property type="component" value="Unassembled WGS sequence"/>
</dbReference>
<name>A0AAV8W1F9_9CUCU</name>
<dbReference type="EMBL" id="JANEYG010000016">
    <property type="protein sequence ID" value="KAJ8919881.1"/>
    <property type="molecule type" value="Genomic_DNA"/>
</dbReference>
<dbReference type="GO" id="GO:0033971">
    <property type="term" value="F:hydroxyisourate hydrolase activity"/>
    <property type="evidence" value="ECO:0007669"/>
    <property type="project" value="UniProtKB-EC"/>
</dbReference>
<evidence type="ECO:0000256" key="8">
    <source>
        <dbReference type="SAM" id="MobiDB-lite"/>
    </source>
</evidence>